<reference evidence="4" key="1">
    <citation type="journal article" date="2015" name="Genome Announc.">
        <title>Complete Genome Sequence of Herbaspirillum hiltneri N3 (DSM 17495), Isolated from Surface-Sterilized Wheat Roots.</title>
        <authorList>
            <person name="Guizelini D."/>
            <person name="Saizaki P.M."/>
            <person name="Coimbra N.A."/>
            <person name="Weiss V.A."/>
            <person name="Faoro H."/>
            <person name="Sfeir M.Z."/>
            <person name="Baura V.A."/>
            <person name="Monteiro R.A."/>
            <person name="Chubatsu L.S."/>
            <person name="Souza E.M."/>
            <person name="Cruz L.M."/>
            <person name="Pedrosa F.O."/>
            <person name="Raittz R.T."/>
            <person name="Marchaukoski J.N."/>
            <person name="Steffens M.B."/>
        </authorList>
    </citation>
    <scope>NUCLEOTIDE SEQUENCE [LARGE SCALE GENOMIC DNA]</scope>
    <source>
        <strain evidence="4">N3</strain>
    </source>
</reference>
<dbReference type="Pfam" id="PF09992">
    <property type="entry name" value="NAGPA"/>
    <property type="match status" value="1"/>
</dbReference>
<protein>
    <recommendedName>
        <fullName evidence="2">Phosphodiester glycosidase domain-containing protein</fullName>
    </recommendedName>
</protein>
<keyword evidence="4" id="KW-1185">Reference proteome</keyword>
<keyword evidence="1" id="KW-0732">Signal</keyword>
<dbReference type="InterPro" id="IPR018711">
    <property type="entry name" value="NAGPA"/>
</dbReference>
<evidence type="ECO:0000313" key="4">
    <source>
        <dbReference type="Proteomes" id="UP000063429"/>
    </source>
</evidence>
<proteinExistence type="predicted"/>
<feature type="domain" description="Phosphodiester glycosidase" evidence="2">
    <location>
        <begin position="85"/>
        <end position="236"/>
    </location>
</feature>
<gene>
    <name evidence="3" type="ORF">F506_14270</name>
</gene>
<organism evidence="3 4">
    <name type="scientific">Herbaspirillum hiltneri N3</name>
    <dbReference type="NCBI Taxonomy" id="1262470"/>
    <lineage>
        <taxon>Bacteria</taxon>
        <taxon>Pseudomonadati</taxon>
        <taxon>Pseudomonadota</taxon>
        <taxon>Betaproteobacteria</taxon>
        <taxon>Burkholderiales</taxon>
        <taxon>Oxalobacteraceae</taxon>
        <taxon>Herbaspirillum</taxon>
    </lineage>
</organism>
<feature type="chain" id="PRO_5047284060" description="Phosphodiester glycosidase domain-containing protein" evidence="1">
    <location>
        <begin position="33"/>
        <end position="261"/>
    </location>
</feature>
<dbReference type="EMBL" id="CP011409">
    <property type="protein sequence ID" value="AKZ65384.1"/>
    <property type="molecule type" value="Genomic_DNA"/>
</dbReference>
<name>A0ABN4I582_9BURK</name>
<evidence type="ECO:0000313" key="3">
    <source>
        <dbReference type="EMBL" id="AKZ65384.1"/>
    </source>
</evidence>
<sequence length="261" mass="29121">MLQPFHPARRLLPLLAAALCAAVLFRAAHADAAELRQYRYQQISINTCTIDLRQDILRMYWKDPAGQVFGTFSALRNWLRPQGKELVCATNAGIYDKEHRPLGLYVEGGVALRKLNTRRDAYGNFYLQPNGVFMVEEDRARIVDTATFAGDRERWLSQAVYATQSGPLMLRNGEINAAFDPGSINLFVRNAVCIDPAQKVILAIARNPISFHDFALFLRDRLGCVDALYLDGNISRMYPSLEADIGPAFGAIIAVVKSADK</sequence>
<dbReference type="Proteomes" id="UP000063429">
    <property type="component" value="Chromosome"/>
</dbReference>
<evidence type="ECO:0000259" key="2">
    <source>
        <dbReference type="Pfam" id="PF09992"/>
    </source>
</evidence>
<accession>A0ABN4I582</accession>
<evidence type="ECO:0000256" key="1">
    <source>
        <dbReference type="SAM" id="SignalP"/>
    </source>
</evidence>
<feature type="signal peptide" evidence="1">
    <location>
        <begin position="1"/>
        <end position="32"/>
    </location>
</feature>